<dbReference type="Gene3D" id="3.40.50.300">
    <property type="entry name" value="P-loop containing nucleotide triphosphate hydrolases"/>
    <property type="match status" value="1"/>
</dbReference>
<comment type="caution">
    <text evidence="1">The sequence shown here is derived from an EMBL/GenBank/DDBJ whole genome shotgun (WGS) entry which is preliminary data.</text>
</comment>
<dbReference type="GO" id="GO:0009236">
    <property type="term" value="P:cobalamin biosynthetic process"/>
    <property type="evidence" value="ECO:0007669"/>
    <property type="project" value="InterPro"/>
</dbReference>
<organism evidence="1">
    <name type="scientific">bioreactor metagenome</name>
    <dbReference type="NCBI Taxonomy" id="1076179"/>
    <lineage>
        <taxon>unclassified sequences</taxon>
        <taxon>metagenomes</taxon>
        <taxon>ecological metagenomes</taxon>
    </lineage>
</organism>
<dbReference type="GO" id="GO:0000166">
    <property type="term" value="F:nucleotide binding"/>
    <property type="evidence" value="ECO:0007669"/>
    <property type="project" value="InterPro"/>
</dbReference>
<gene>
    <name evidence="1" type="ORF">SDC9_73980</name>
</gene>
<dbReference type="InterPro" id="IPR027417">
    <property type="entry name" value="P-loop_NTPase"/>
</dbReference>
<dbReference type="InterPro" id="IPR003203">
    <property type="entry name" value="CobU/CobP"/>
</dbReference>
<dbReference type="EMBL" id="VSSQ01005002">
    <property type="protein sequence ID" value="MPM27469.1"/>
    <property type="molecule type" value="Genomic_DNA"/>
</dbReference>
<dbReference type="SUPFAM" id="SSF52540">
    <property type="entry name" value="P-loop containing nucleoside triphosphate hydrolases"/>
    <property type="match status" value="1"/>
</dbReference>
<sequence length="114" mass="12406">MILVIGARASGKLDYVKSLGYSDTDIANGVLDGRKVVYNLQNVVFRDPENAPNLLDELLQKEVVVCDEVGSGVIPLERGERLAREAAGRLCIQLAKRASRVVRLVCGLATIIKE</sequence>
<dbReference type="AlphaFoldDB" id="A0A644YGL1"/>
<protein>
    <recommendedName>
        <fullName evidence="2">Adenosylcobinamide kinase</fullName>
    </recommendedName>
</protein>
<proteinExistence type="predicted"/>
<dbReference type="GO" id="GO:0043752">
    <property type="term" value="F:adenosylcobinamide kinase activity"/>
    <property type="evidence" value="ECO:0007669"/>
    <property type="project" value="InterPro"/>
</dbReference>
<name>A0A644YGL1_9ZZZZ</name>
<reference evidence="1" key="1">
    <citation type="submission" date="2019-08" db="EMBL/GenBank/DDBJ databases">
        <authorList>
            <person name="Kucharzyk K."/>
            <person name="Murdoch R.W."/>
            <person name="Higgins S."/>
            <person name="Loffler F."/>
        </authorList>
    </citation>
    <scope>NUCLEOTIDE SEQUENCE</scope>
</reference>
<evidence type="ECO:0000313" key="1">
    <source>
        <dbReference type="EMBL" id="MPM27469.1"/>
    </source>
</evidence>
<evidence type="ECO:0008006" key="2">
    <source>
        <dbReference type="Google" id="ProtNLM"/>
    </source>
</evidence>
<accession>A0A644YGL1</accession>
<dbReference type="Pfam" id="PF02283">
    <property type="entry name" value="CobU"/>
    <property type="match status" value="1"/>
</dbReference>